<reference evidence="1 2" key="1">
    <citation type="submission" date="2016-02" db="EMBL/GenBank/DDBJ databases">
        <authorList>
            <person name="Wen L."/>
            <person name="He K."/>
            <person name="Yang H."/>
        </authorList>
    </citation>
    <scope>NUCLEOTIDE SEQUENCE [LARGE SCALE GENOMIC DNA]</scope>
    <source>
        <strain evidence="1 2">KLE1704</strain>
    </source>
</reference>
<comment type="caution">
    <text evidence="1">The sequence shown here is derived from an EMBL/GenBank/DDBJ whole genome shotgun (WGS) entry which is preliminary data.</text>
</comment>
<gene>
    <name evidence="1" type="ORF">HMPREF2531_04575</name>
</gene>
<organism evidence="1">
    <name type="scientific">Bacteroides intestinalis</name>
    <dbReference type="NCBI Taxonomy" id="329854"/>
    <lineage>
        <taxon>Bacteria</taxon>
        <taxon>Pseudomonadati</taxon>
        <taxon>Bacteroidota</taxon>
        <taxon>Bacteroidia</taxon>
        <taxon>Bacteroidales</taxon>
        <taxon>Bacteroidaceae</taxon>
        <taxon>Bacteroides</taxon>
    </lineage>
</organism>
<evidence type="ECO:0000313" key="2">
    <source>
        <dbReference type="Proteomes" id="UP000070319"/>
    </source>
</evidence>
<dbReference type="EMBL" id="LTDF01000163">
    <property type="protein sequence ID" value="KXT42931.1"/>
    <property type="molecule type" value="Genomic_DNA"/>
</dbReference>
<name>A0A139KUR5_9BACE</name>
<dbReference type="Proteomes" id="UP000070319">
    <property type="component" value="Unassembled WGS sequence"/>
</dbReference>
<sequence length="114" mass="12566">MGGLENLVEHSASVFTPVYIMVAGDEKIRFPEVLQNVLQQIKFLGVTEFSDIAAEDGEGNVRIGIDVFNGLPQVVFGIGERIEMYITEPCESEGSFVAALSVGKERQRYHTDSQ</sequence>
<accession>A0A139KUR5</accession>
<protein>
    <submittedName>
        <fullName evidence="1">Uncharacterized protein</fullName>
    </submittedName>
</protein>
<evidence type="ECO:0000313" key="1">
    <source>
        <dbReference type="EMBL" id="KXT42931.1"/>
    </source>
</evidence>
<dbReference type="AlphaFoldDB" id="A0A139KUR5"/>
<proteinExistence type="predicted"/>